<evidence type="ECO:0000313" key="2">
    <source>
        <dbReference type="EMBL" id="TVY83022.1"/>
    </source>
</evidence>
<dbReference type="Pfam" id="PF00149">
    <property type="entry name" value="Metallophos"/>
    <property type="match status" value="1"/>
</dbReference>
<dbReference type="GO" id="GO:0016787">
    <property type="term" value="F:hydrolase activity"/>
    <property type="evidence" value="ECO:0007669"/>
    <property type="project" value="InterPro"/>
</dbReference>
<dbReference type="EMBL" id="QGMK01000244">
    <property type="protein sequence ID" value="TVY83022.1"/>
    <property type="molecule type" value="Genomic_DNA"/>
</dbReference>
<dbReference type="Proteomes" id="UP000469558">
    <property type="component" value="Unassembled WGS sequence"/>
</dbReference>
<sequence>MEKIRGLLRKSSQLPVQFLSDLHLEVGQQYASFEIPPSASYLVLAGDIGRLIDYDSYLKFLTRQTNAFEMVFLVLGNHEFYGLSFKAGLEQARKLESEASLEGKLILLNQTRFDIPGSSITILGCTLWSKTHPHARDIVQMKVKDFQKIEDWTVDNHNAAHESDITWLRSQVAAVQEENAALGKGKQERKILIITHHAPSVQETANLHQVGNAWSSAFATDLIKEGDWNGVKVWVFGHTHFTTQFKKCGVKIMSNQRGYVLPGWVENKKNDEGGKDGFDVKKVVHV</sequence>
<proteinExistence type="predicted"/>
<feature type="domain" description="Calcineurin-like phosphoesterase" evidence="1">
    <location>
        <begin position="18"/>
        <end position="240"/>
    </location>
</feature>
<dbReference type="InterPro" id="IPR029052">
    <property type="entry name" value="Metallo-depent_PP-like"/>
</dbReference>
<dbReference type="Gene3D" id="3.60.21.10">
    <property type="match status" value="1"/>
</dbReference>
<comment type="caution">
    <text evidence="2">The sequence shown here is derived from an EMBL/GenBank/DDBJ whole genome shotgun (WGS) entry which is preliminary data.</text>
</comment>
<protein>
    <recommendedName>
        <fullName evidence="1">Calcineurin-like phosphoesterase domain-containing protein</fullName>
    </recommendedName>
</protein>
<dbReference type="PANTHER" id="PTHR37844:SF2">
    <property type="entry name" value="SER_THR PROTEIN PHOSPHATASE SUPERFAMILY (AFU_ORTHOLOGUE AFUA_1G14840)"/>
    <property type="match status" value="1"/>
</dbReference>
<dbReference type="AlphaFoldDB" id="A0A8T9CCV8"/>
<dbReference type="PANTHER" id="PTHR37844">
    <property type="entry name" value="SER/THR PROTEIN PHOSPHATASE SUPERFAMILY (AFU_ORTHOLOGUE AFUA_1G14840)"/>
    <property type="match status" value="1"/>
</dbReference>
<reference evidence="2 3" key="1">
    <citation type="submission" date="2018-05" db="EMBL/GenBank/DDBJ databases">
        <title>Genome sequencing and assembly of the regulated plant pathogen Lachnellula willkommii and related sister species for the development of diagnostic species identification markers.</title>
        <authorList>
            <person name="Giroux E."/>
            <person name="Bilodeau G."/>
        </authorList>
    </citation>
    <scope>NUCLEOTIDE SEQUENCE [LARGE SCALE GENOMIC DNA]</scope>
    <source>
        <strain evidence="2 3">CBS 268.59</strain>
    </source>
</reference>
<gene>
    <name evidence="2" type="ORF">LSUE1_G002427</name>
</gene>
<organism evidence="2 3">
    <name type="scientific">Lachnellula suecica</name>
    <dbReference type="NCBI Taxonomy" id="602035"/>
    <lineage>
        <taxon>Eukaryota</taxon>
        <taxon>Fungi</taxon>
        <taxon>Dikarya</taxon>
        <taxon>Ascomycota</taxon>
        <taxon>Pezizomycotina</taxon>
        <taxon>Leotiomycetes</taxon>
        <taxon>Helotiales</taxon>
        <taxon>Lachnaceae</taxon>
        <taxon>Lachnellula</taxon>
    </lineage>
</organism>
<evidence type="ECO:0000313" key="3">
    <source>
        <dbReference type="Proteomes" id="UP000469558"/>
    </source>
</evidence>
<evidence type="ECO:0000259" key="1">
    <source>
        <dbReference type="Pfam" id="PF00149"/>
    </source>
</evidence>
<accession>A0A8T9CCV8</accession>
<dbReference type="SUPFAM" id="SSF56300">
    <property type="entry name" value="Metallo-dependent phosphatases"/>
    <property type="match status" value="1"/>
</dbReference>
<dbReference type="InterPro" id="IPR004843">
    <property type="entry name" value="Calcineurin-like_PHP"/>
</dbReference>
<keyword evidence="3" id="KW-1185">Reference proteome</keyword>
<dbReference type="OrthoDB" id="550558at2759"/>
<name>A0A8T9CCV8_9HELO</name>